<sequence>MKSKIWMTAMLTFVMLLGACGNDVDSENGEHGSHEEADEEVRSLEVDLEVPETAEAGEKESFTAYVHSNGEDVTDADEVRFEVLDADGGSLDMIEAEHSENGLYSIEYTFEEAGDYSVISHVDAYQLHTMPEKQITVE</sequence>
<feature type="domain" description="YtkA-like" evidence="2">
    <location>
        <begin position="39"/>
        <end position="121"/>
    </location>
</feature>
<reference evidence="3" key="2">
    <citation type="submission" date="2021-04" db="EMBL/GenBank/DDBJ databases">
        <authorList>
            <person name="Gilroy R."/>
        </authorList>
    </citation>
    <scope>NUCLEOTIDE SEQUENCE</scope>
    <source>
        <strain evidence="3">ChiHjej13B12-752</strain>
    </source>
</reference>
<gene>
    <name evidence="3" type="ORF">H9891_05880</name>
</gene>
<dbReference type="Proteomes" id="UP000823989">
    <property type="component" value="Unassembled WGS sequence"/>
</dbReference>
<reference evidence="3" key="1">
    <citation type="journal article" date="2021" name="PeerJ">
        <title>Extensive microbial diversity within the chicken gut microbiome revealed by metagenomics and culture.</title>
        <authorList>
            <person name="Gilroy R."/>
            <person name="Ravi A."/>
            <person name="Getino M."/>
            <person name="Pursley I."/>
            <person name="Horton D.L."/>
            <person name="Alikhan N.F."/>
            <person name="Baker D."/>
            <person name="Gharbi K."/>
            <person name="Hall N."/>
            <person name="Watson M."/>
            <person name="Adriaenssens E.M."/>
            <person name="Foster-Nyarko E."/>
            <person name="Jarju S."/>
            <person name="Secka A."/>
            <person name="Antonio M."/>
            <person name="Oren A."/>
            <person name="Chaudhuri R.R."/>
            <person name="La Ragione R."/>
            <person name="Hildebrand F."/>
            <person name="Pallen M.J."/>
        </authorList>
    </citation>
    <scope>NUCLEOTIDE SEQUENCE</scope>
    <source>
        <strain evidence="3">ChiHjej13B12-752</strain>
    </source>
</reference>
<evidence type="ECO:0000259" key="2">
    <source>
        <dbReference type="Pfam" id="PF13115"/>
    </source>
</evidence>
<dbReference type="PROSITE" id="PS51257">
    <property type="entry name" value="PROKAR_LIPOPROTEIN"/>
    <property type="match status" value="1"/>
</dbReference>
<feature type="signal peptide" evidence="1">
    <location>
        <begin position="1"/>
        <end position="21"/>
    </location>
</feature>
<dbReference type="Pfam" id="PF13115">
    <property type="entry name" value="YtkA"/>
    <property type="match status" value="1"/>
</dbReference>
<evidence type="ECO:0000313" key="3">
    <source>
        <dbReference type="EMBL" id="HIW12674.1"/>
    </source>
</evidence>
<protein>
    <submittedName>
        <fullName evidence="3">FixH family protein</fullName>
    </submittedName>
</protein>
<dbReference type="AlphaFoldDB" id="A0A9D1QHC2"/>
<accession>A0A9D1QHC2</accession>
<dbReference type="EMBL" id="DXHR01000018">
    <property type="protein sequence ID" value="HIW12674.1"/>
    <property type="molecule type" value="Genomic_DNA"/>
</dbReference>
<dbReference type="InterPro" id="IPR032693">
    <property type="entry name" value="YtkA-like_dom"/>
</dbReference>
<feature type="chain" id="PRO_5039261955" evidence="1">
    <location>
        <begin position="22"/>
        <end position="138"/>
    </location>
</feature>
<proteinExistence type="predicted"/>
<evidence type="ECO:0000313" key="4">
    <source>
        <dbReference type="Proteomes" id="UP000823989"/>
    </source>
</evidence>
<evidence type="ECO:0000256" key="1">
    <source>
        <dbReference type="SAM" id="SignalP"/>
    </source>
</evidence>
<keyword evidence="1" id="KW-0732">Signal</keyword>
<organism evidence="3 4">
    <name type="scientific">Candidatus Salinicoccus stercoripullorum</name>
    <dbReference type="NCBI Taxonomy" id="2838756"/>
    <lineage>
        <taxon>Bacteria</taxon>
        <taxon>Bacillati</taxon>
        <taxon>Bacillota</taxon>
        <taxon>Bacilli</taxon>
        <taxon>Bacillales</taxon>
        <taxon>Staphylococcaceae</taxon>
        <taxon>Salinicoccus</taxon>
    </lineage>
</organism>
<dbReference type="InterPro" id="IPR013783">
    <property type="entry name" value="Ig-like_fold"/>
</dbReference>
<comment type="caution">
    <text evidence="3">The sequence shown here is derived from an EMBL/GenBank/DDBJ whole genome shotgun (WGS) entry which is preliminary data.</text>
</comment>
<name>A0A9D1QHC2_9STAP</name>
<dbReference type="Gene3D" id="2.60.40.10">
    <property type="entry name" value="Immunoglobulins"/>
    <property type="match status" value="1"/>
</dbReference>